<comment type="caution">
    <text evidence="3">The sequence shown here is derived from an EMBL/GenBank/DDBJ whole genome shotgun (WGS) entry which is preliminary data.</text>
</comment>
<feature type="compositionally biased region" description="Low complexity" evidence="1">
    <location>
        <begin position="93"/>
        <end position="129"/>
    </location>
</feature>
<keyword evidence="4" id="KW-1185">Reference proteome</keyword>
<feature type="region of interest" description="Disordered" evidence="1">
    <location>
        <begin position="1"/>
        <end position="167"/>
    </location>
</feature>
<dbReference type="AlphaFoldDB" id="A0AAV5GWX8"/>
<evidence type="ECO:0000313" key="3">
    <source>
        <dbReference type="EMBL" id="GJN93992.1"/>
    </source>
</evidence>
<dbReference type="PANTHER" id="PTHR34706:SF2">
    <property type="entry name" value="RFEF"/>
    <property type="match status" value="1"/>
</dbReference>
<evidence type="ECO:0000256" key="1">
    <source>
        <dbReference type="SAM" id="MobiDB-lite"/>
    </source>
</evidence>
<dbReference type="InterPro" id="IPR036465">
    <property type="entry name" value="vWFA_dom_sf"/>
</dbReference>
<dbReference type="SUPFAM" id="SSF53300">
    <property type="entry name" value="vWA-like"/>
    <property type="match status" value="1"/>
</dbReference>
<sequence>MGLASKLAAAAAAGGSATPGYGAPAPSPYGAPPPQQHGAHAQNAFPGQPPSSTGYGQQGAYGQPPQQQGQYGQPPQQQQGQYGAPAPPVGSRPGQQQQQPGQLPYPGAPQQQGQYGQQQQGQYGQPQQGQYGGYGQPPQQQQQQNQYAAPSAPPPGQVGALGGGAPASGPGGNVQAILQTLQQCVQDQKIQAFYPPGSLEPLAQRIAQSGALNTVAGQWRLPMEIAMDLCKLALFDTVLYIDDSGSMAFEENGSRIDDAKLIIGRIAFAASLFDHDGIQVFFMNSPTVGNNITSEQQAQQLVSNIRFSGLTPLGTALDQKIVQPLLLGPARSGQLRKPLLIVGVTDGAPGGEARDTIVRVIKNAKNALSQTRYGPDSLSIQLAQIGNDNGARQFLEEIDSHPEIGGLVDCTSSYEVEEDNFMKTTGQTLTPELWLCKLALGAIDSSYDFKDERH</sequence>
<accession>A0AAV5GWX8</accession>
<evidence type="ECO:0000313" key="4">
    <source>
        <dbReference type="Proteomes" id="UP001342314"/>
    </source>
</evidence>
<reference evidence="3 4" key="1">
    <citation type="submission" date="2021-12" db="EMBL/GenBank/DDBJ databases">
        <title>High titer production of polyol ester of fatty acids by Rhodotorula paludigena BS15 towards product separation-free biomass refinery.</title>
        <authorList>
            <person name="Mano J."/>
            <person name="Ono H."/>
            <person name="Tanaka T."/>
            <person name="Naito K."/>
            <person name="Sushida H."/>
            <person name="Ike M."/>
            <person name="Tokuyasu K."/>
            <person name="Kitaoka M."/>
        </authorList>
    </citation>
    <scope>NUCLEOTIDE SEQUENCE [LARGE SCALE GENOMIC DNA]</scope>
    <source>
        <strain evidence="3 4">BS15</strain>
    </source>
</reference>
<dbReference type="Gene3D" id="3.40.50.410">
    <property type="entry name" value="von Willebrand factor, type A domain"/>
    <property type="match status" value="1"/>
</dbReference>
<protein>
    <recommendedName>
        <fullName evidence="2">VWFA domain-containing protein</fullName>
    </recommendedName>
</protein>
<dbReference type="Proteomes" id="UP001342314">
    <property type="component" value="Unassembled WGS sequence"/>
</dbReference>
<evidence type="ECO:0000259" key="2">
    <source>
        <dbReference type="PROSITE" id="PS50234"/>
    </source>
</evidence>
<gene>
    <name evidence="3" type="ORF">Rhopal_007055-T1</name>
</gene>
<feature type="compositionally biased region" description="Low complexity" evidence="1">
    <location>
        <begin position="54"/>
        <end position="84"/>
    </location>
</feature>
<dbReference type="PROSITE" id="PS50234">
    <property type="entry name" value="VWFA"/>
    <property type="match status" value="1"/>
</dbReference>
<feature type="compositionally biased region" description="Low complexity" evidence="1">
    <location>
        <begin position="8"/>
        <end position="24"/>
    </location>
</feature>
<dbReference type="InterPro" id="IPR002035">
    <property type="entry name" value="VWF_A"/>
</dbReference>
<organism evidence="3 4">
    <name type="scientific">Rhodotorula paludigena</name>
    <dbReference type="NCBI Taxonomy" id="86838"/>
    <lineage>
        <taxon>Eukaryota</taxon>
        <taxon>Fungi</taxon>
        <taxon>Dikarya</taxon>
        <taxon>Basidiomycota</taxon>
        <taxon>Pucciniomycotina</taxon>
        <taxon>Microbotryomycetes</taxon>
        <taxon>Sporidiobolales</taxon>
        <taxon>Sporidiobolaceae</taxon>
        <taxon>Rhodotorula</taxon>
    </lineage>
</organism>
<name>A0AAV5GWX8_9BASI</name>
<dbReference type="PANTHER" id="PTHR34706">
    <property type="entry name" value="SLR1338 PROTEIN"/>
    <property type="match status" value="1"/>
</dbReference>
<feature type="compositionally biased region" description="Pro residues" evidence="1">
    <location>
        <begin position="25"/>
        <end position="35"/>
    </location>
</feature>
<proteinExistence type="predicted"/>
<feature type="compositionally biased region" description="Low complexity" evidence="1">
    <location>
        <begin position="136"/>
        <end position="150"/>
    </location>
</feature>
<dbReference type="EMBL" id="BQKY01000015">
    <property type="protein sequence ID" value="GJN93992.1"/>
    <property type="molecule type" value="Genomic_DNA"/>
</dbReference>
<feature type="domain" description="VWFA" evidence="2">
    <location>
        <begin position="236"/>
        <end position="433"/>
    </location>
</feature>